<keyword evidence="4 9" id="KW-0418">Kinase</keyword>
<keyword evidence="10" id="KW-1185">Reference proteome</keyword>
<dbReference type="GO" id="GO:0005524">
    <property type="term" value="F:ATP binding"/>
    <property type="evidence" value="ECO:0007669"/>
    <property type="project" value="UniProtKB-UniRule"/>
</dbReference>
<dbReference type="InterPro" id="IPR008271">
    <property type="entry name" value="Ser/Thr_kinase_AS"/>
</dbReference>
<dbReference type="PANTHER" id="PTHR45646">
    <property type="entry name" value="SERINE/THREONINE-PROTEIN KINASE DOA-RELATED"/>
    <property type="match status" value="1"/>
</dbReference>
<keyword evidence="2" id="KW-0808">Transferase</keyword>
<evidence type="ECO:0000259" key="8">
    <source>
        <dbReference type="PROSITE" id="PS50011"/>
    </source>
</evidence>
<dbReference type="PROSITE" id="PS00108">
    <property type="entry name" value="PROTEIN_KINASE_ST"/>
    <property type="match status" value="1"/>
</dbReference>
<comment type="caution">
    <text evidence="9">The sequence shown here is derived from an EMBL/GenBank/DDBJ whole genome shotgun (WGS) entry which is preliminary data.</text>
</comment>
<organism evidence="9 10">
    <name type="scientific">Truncatella angustata</name>
    <dbReference type="NCBI Taxonomy" id="152316"/>
    <lineage>
        <taxon>Eukaryota</taxon>
        <taxon>Fungi</taxon>
        <taxon>Dikarya</taxon>
        <taxon>Ascomycota</taxon>
        <taxon>Pezizomycotina</taxon>
        <taxon>Sordariomycetes</taxon>
        <taxon>Xylariomycetidae</taxon>
        <taxon>Amphisphaeriales</taxon>
        <taxon>Sporocadaceae</taxon>
        <taxon>Truncatella</taxon>
    </lineage>
</organism>
<reference evidence="9" key="1">
    <citation type="journal article" date="2021" name="Nat. Commun.">
        <title>Genetic determinants of endophytism in the Arabidopsis root mycobiome.</title>
        <authorList>
            <person name="Mesny F."/>
            <person name="Miyauchi S."/>
            <person name="Thiergart T."/>
            <person name="Pickel B."/>
            <person name="Atanasova L."/>
            <person name="Karlsson M."/>
            <person name="Huettel B."/>
            <person name="Barry K.W."/>
            <person name="Haridas S."/>
            <person name="Chen C."/>
            <person name="Bauer D."/>
            <person name="Andreopoulos W."/>
            <person name="Pangilinan J."/>
            <person name="LaButti K."/>
            <person name="Riley R."/>
            <person name="Lipzen A."/>
            <person name="Clum A."/>
            <person name="Drula E."/>
            <person name="Henrissat B."/>
            <person name="Kohler A."/>
            <person name="Grigoriev I.V."/>
            <person name="Martin F.M."/>
            <person name="Hacquard S."/>
        </authorList>
    </citation>
    <scope>NUCLEOTIDE SEQUENCE</scope>
    <source>
        <strain evidence="9">MPI-SDFR-AT-0073</strain>
    </source>
</reference>
<dbReference type="PROSITE" id="PS00107">
    <property type="entry name" value="PROTEIN_KINASE_ATP"/>
    <property type="match status" value="1"/>
</dbReference>
<comment type="similarity">
    <text evidence="7">Belongs to the protein kinase superfamily.</text>
</comment>
<protein>
    <submittedName>
        <fullName evidence="9">Kinase-like domain-containing protein</fullName>
    </submittedName>
</protein>
<dbReference type="RefSeq" id="XP_045962628.1">
    <property type="nucleotide sequence ID" value="XM_046099718.1"/>
</dbReference>
<evidence type="ECO:0000313" key="10">
    <source>
        <dbReference type="Proteomes" id="UP000758603"/>
    </source>
</evidence>
<evidence type="ECO:0000256" key="6">
    <source>
        <dbReference type="PROSITE-ProRule" id="PRU10141"/>
    </source>
</evidence>
<evidence type="ECO:0000256" key="2">
    <source>
        <dbReference type="ARBA" id="ARBA00022679"/>
    </source>
</evidence>
<evidence type="ECO:0000256" key="7">
    <source>
        <dbReference type="RuleBase" id="RU000304"/>
    </source>
</evidence>
<dbReference type="InterPro" id="IPR000719">
    <property type="entry name" value="Prot_kinase_dom"/>
</dbReference>
<keyword evidence="1 7" id="KW-0723">Serine/threonine-protein kinase</keyword>
<dbReference type="GeneID" id="70128610"/>
<feature type="binding site" evidence="6">
    <location>
        <position position="76"/>
    </location>
    <ligand>
        <name>ATP</name>
        <dbReference type="ChEBI" id="CHEBI:30616"/>
    </ligand>
</feature>
<sequence>MQAQQVSRMQEYPYDPTFAEYGTEDPSKYNKGGFHPVHLGDILDGRFEVVHKLGNGGYGSVWLCWDQKLSRWSAVKVLAALPSTSGGDTKVLIHLRKTSSLKEIEANHIALPLEDFWIDGPNGIHLCFIMPVLGPSVDIWRGSLNRLAPETGTRSRVVCKQIAEAIRFLHEKGICHNDLKPANILMKLNQEVLNKLSKNEVLEILGEPDKIEVETVSGVDPRPIAPEYCVAPSSFHGRNNLITDDIALIDFGESFLIDTLKEGSGIPLAYAAPEILFNQNPGLSTDIWSLACTIYQVRSDEVLLGNSYISGALFTQIVHSIELLLGPLPEVYRGVWNRLPSSRRRDSSPEDDNGPATCSAKTLRIHQEEIKSEKGYPQMFSATVGQQRATVVGKTDDTEEITSEWTYSRGESLSLGDLLQKMLKYSPDERLSVVAVCLHPWITGEAYFEETMGSAPLDIPRSQRIHRLIKGLLRSMHKTHSILWSYQF</sequence>
<dbReference type="SUPFAM" id="SSF56112">
    <property type="entry name" value="Protein kinase-like (PK-like)"/>
    <property type="match status" value="1"/>
</dbReference>
<keyword evidence="5 6" id="KW-0067">ATP-binding</keyword>
<dbReference type="Gene3D" id="1.10.510.10">
    <property type="entry name" value="Transferase(Phosphotransferase) domain 1"/>
    <property type="match status" value="1"/>
</dbReference>
<dbReference type="PROSITE" id="PS50011">
    <property type="entry name" value="PROTEIN_KINASE_DOM"/>
    <property type="match status" value="1"/>
</dbReference>
<proteinExistence type="inferred from homology"/>
<dbReference type="Gene3D" id="3.30.200.20">
    <property type="entry name" value="Phosphorylase Kinase, domain 1"/>
    <property type="match status" value="1"/>
</dbReference>
<name>A0A9P8UU42_9PEZI</name>
<dbReference type="AlphaFoldDB" id="A0A9P8UU42"/>
<evidence type="ECO:0000256" key="5">
    <source>
        <dbReference type="ARBA" id="ARBA00022840"/>
    </source>
</evidence>
<keyword evidence="3 6" id="KW-0547">Nucleotide-binding</keyword>
<gene>
    <name evidence="9" type="ORF">BKA67DRAFT_533547</name>
</gene>
<feature type="domain" description="Protein kinase" evidence="8">
    <location>
        <begin position="47"/>
        <end position="442"/>
    </location>
</feature>
<dbReference type="InterPro" id="IPR011009">
    <property type="entry name" value="Kinase-like_dom_sf"/>
</dbReference>
<dbReference type="Proteomes" id="UP000758603">
    <property type="component" value="Unassembled WGS sequence"/>
</dbReference>
<evidence type="ECO:0000313" key="9">
    <source>
        <dbReference type="EMBL" id="KAH6658394.1"/>
    </source>
</evidence>
<dbReference type="SMART" id="SM00220">
    <property type="entry name" value="S_TKc"/>
    <property type="match status" value="1"/>
</dbReference>
<dbReference type="OrthoDB" id="5979581at2759"/>
<evidence type="ECO:0000256" key="3">
    <source>
        <dbReference type="ARBA" id="ARBA00022741"/>
    </source>
</evidence>
<dbReference type="Pfam" id="PF00069">
    <property type="entry name" value="Pkinase"/>
    <property type="match status" value="2"/>
</dbReference>
<dbReference type="InterPro" id="IPR051175">
    <property type="entry name" value="CLK_kinases"/>
</dbReference>
<evidence type="ECO:0000256" key="4">
    <source>
        <dbReference type="ARBA" id="ARBA00022777"/>
    </source>
</evidence>
<accession>A0A9P8UU42</accession>
<dbReference type="EMBL" id="JAGPXC010000002">
    <property type="protein sequence ID" value="KAH6658394.1"/>
    <property type="molecule type" value="Genomic_DNA"/>
</dbReference>
<dbReference type="GO" id="GO:0004674">
    <property type="term" value="F:protein serine/threonine kinase activity"/>
    <property type="evidence" value="ECO:0007669"/>
    <property type="project" value="UniProtKB-KW"/>
</dbReference>
<dbReference type="InterPro" id="IPR017441">
    <property type="entry name" value="Protein_kinase_ATP_BS"/>
</dbReference>
<evidence type="ECO:0000256" key="1">
    <source>
        <dbReference type="ARBA" id="ARBA00022527"/>
    </source>
</evidence>